<dbReference type="EMBL" id="BSFE01000001">
    <property type="protein sequence ID" value="GLK51056.1"/>
    <property type="molecule type" value="Genomic_DNA"/>
</dbReference>
<evidence type="ECO:0000313" key="3">
    <source>
        <dbReference type="EMBL" id="GLK51056.1"/>
    </source>
</evidence>
<evidence type="ECO:0008006" key="5">
    <source>
        <dbReference type="Google" id="ProtNLM"/>
    </source>
</evidence>
<dbReference type="InterPro" id="IPR014795">
    <property type="entry name" value="TacA_1-like"/>
</dbReference>
<evidence type="ECO:0000256" key="1">
    <source>
        <dbReference type="ARBA" id="ARBA00022649"/>
    </source>
</evidence>
<dbReference type="Pfam" id="PF08681">
    <property type="entry name" value="TacA1"/>
    <property type="match status" value="1"/>
</dbReference>
<sequence>MPRLNVAENSRMSFRVDREDKALLMRAAALQNTDLTAFVLTTAMREARAAIEAAETERLSARDSQAVLDLLENPPEPNERLMAAAFAMPDKS</sequence>
<proteinExistence type="inferred from homology"/>
<dbReference type="PANTHER" id="PTHR35401">
    <property type="entry name" value="COPG FAMILY HELIX-TURN-HELIX PROTEIN-RELATED-RELATED"/>
    <property type="match status" value="1"/>
</dbReference>
<evidence type="ECO:0000256" key="2">
    <source>
        <dbReference type="ARBA" id="ARBA00049988"/>
    </source>
</evidence>
<dbReference type="AlphaFoldDB" id="A0A9W6MMP0"/>
<keyword evidence="4" id="KW-1185">Reference proteome</keyword>
<reference evidence="3" key="2">
    <citation type="submission" date="2023-01" db="EMBL/GenBank/DDBJ databases">
        <authorList>
            <person name="Sun Q."/>
            <person name="Evtushenko L."/>
        </authorList>
    </citation>
    <scope>NUCLEOTIDE SEQUENCE</scope>
    <source>
        <strain evidence="3">VKM B-1513</strain>
    </source>
</reference>
<keyword evidence="1" id="KW-1277">Toxin-antitoxin system</keyword>
<comment type="similarity">
    <text evidence="2">Belongs to the TacA antitoxin family.</text>
</comment>
<reference evidence="3" key="1">
    <citation type="journal article" date="2014" name="Int. J. Syst. Evol. Microbiol.">
        <title>Complete genome sequence of Corynebacterium casei LMG S-19264T (=DSM 44701T), isolated from a smear-ripened cheese.</title>
        <authorList>
            <consortium name="US DOE Joint Genome Institute (JGI-PGF)"/>
            <person name="Walter F."/>
            <person name="Albersmeier A."/>
            <person name="Kalinowski J."/>
            <person name="Ruckert C."/>
        </authorList>
    </citation>
    <scope>NUCLEOTIDE SEQUENCE</scope>
    <source>
        <strain evidence="3">VKM B-1513</strain>
    </source>
</reference>
<gene>
    <name evidence="3" type="ORF">GCM10017621_05640</name>
</gene>
<dbReference type="InterPro" id="IPR010985">
    <property type="entry name" value="Ribbon_hlx_hlx"/>
</dbReference>
<evidence type="ECO:0000313" key="4">
    <source>
        <dbReference type="Proteomes" id="UP001143486"/>
    </source>
</evidence>
<dbReference type="RefSeq" id="WP_271185449.1">
    <property type="nucleotide sequence ID" value="NZ_BSFE01000001.1"/>
</dbReference>
<dbReference type="PANTHER" id="PTHR35401:SF2">
    <property type="entry name" value="ABC-TYPE TRANSPORT SYSTEM"/>
    <property type="match status" value="1"/>
</dbReference>
<dbReference type="GO" id="GO:0006355">
    <property type="term" value="P:regulation of DNA-templated transcription"/>
    <property type="evidence" value="ECO:0007669"/>
    <property type="project" value="InterPro"/>
</dbReference>
<dbReference type="Proteomes" id="UP001143486">
    <property type="component" value="Unassembled WGS sequence"/>
</dbReference>
<dbReference type="SUPFAM" id="SSF47598">
    <property type="entry name" value="Ribbon-helix-helix"/>
    <property type="match status" value="1"/>
</dbReference>
<protein>
    <recommendedName>
        <fullName evidence="5">DUF1778 domain-containing protein</fullName>
    </recommendedName>
</protein>
<name>A0A9W6MMP0_9PROT</name>
<dbReference type="Gene3D" id="1.20.5.780">
    <property type="entry name" value="Single helix bin"/>
    <property type="match status" value="1"/>
</dbReference>
<organism evidence="3 4">
    <name type="scientific">Maricaulis virginensis</name>
    <dbReference type="NCBI Taxonomy" id="144022"/>
    <lineage>
        <taxon>Bacteria</taxon>
        <taxon>Pseudomonadati</taxon>
        <taxon>Pseudomonadota</taxon>
        <taxon>Alphaproteobacteria</taxon>
        <taxon>Maricaulales</taxon>
        <taxon>Maricaulaceae</taxon>
        <taxon>Maricaulis</taxon>
    </lineage>
</organism>
<comment type="caution">
    <text evidence="3">The sequence shown here is derived from an EMBL/GenBank/DDBJ whole genome shotgun (WGS) entry which is preliminary data.</text>
</comment>
<accession>A0A9W6MMP0</accession>